<name>A0A0C9ZUW9_9AGAM</name>
<gene>
    <name evidence="1" type="ORF">CY34DRAFT_196025</name>
</gene>
<keyword evidence="2" id="KW-1185">Reference proteome</keyword>
<dbReference type="HOGENOM" id="CLU_2401119_0_0_1"/>
<sequence>MLYACHSLLVQRCSTSVPTPPHATVSVFQCRMTISTNIFCSSVYCWAARPVDSIGRHIFTSRLSAHLSRTHRSSLCLSVAGPRCPSARIFVGF</sequence>
<reference evidence="2" key="2">
    <citation type="submission" date="2015-01" db="EMBL/GenBank/DDBJ databases">
        <title>Evolutionary Origins and Diversification of the Mycorrhizal Mutualists.</title>
        <authorList>
            <consortium name="DOE Joint Genome Institute"/>
            <consortium name="Mycorrhizal Genomics Consortium"/>
            <person name="Kohler A."/>
            <person name="Kuo A."/>
            <person name="Nagy L.G."/>
            <person name="Floudas D."/>
            <person name="Copeland A."/>
            <person name="Barry K.W."/>
            <person name="Cichocki N."/>
            <person name="Veneault-Fourrey C."/>
            <person name="LaButti K."/>
            <person name="Lindquist E.A."/>
            <person name="Lipzen A."/>
            <person name="Lundell T."/>
            <person name="Morin E."/>
            <person name="Murat C."/>
            <person name="Riley R."/>
            <person name="Ohm R."/>
            <person name="Sun H."/>
            <person name="Tunlid A."/>
            <person name="Henrissat B."/>
            <person name="Grigoriev I.V."/>
            <person name="Hibbett D.S."/>
            <person name="Martin F."/>
        </authorList>
    </citation>
    <scope>NUCLEOTIDE SEQUENCE [LARGE SCALE GENOMIC DNA]</scope>
    <source>
        <strain evidence="2">UH-Slu-Lm8-n1</strain>
    </source>
</reference>
<dbReference type="Proteomes" id="UP000054485">
    <property type="component" value="Unassembled WGS sequence"/>
</dbReference>
<proteinExistence type="predicted"/>
<evidence type="ECO:0000313" key="1">
    <source>
        <dbReference type="EMBL" id="KIK41660.1"/>
    </source>
</evidence>
<organism evidence="1 2">
    <name type="scientific">Suillus luteus UH-Slu-Lm8-n1</name>
    <dbReference type="NCBI Taxonomy" id="930992"/>
    <lineage>
        <taxon>Eukaryota</taxon>
        <taxon>Fungi</taxon>
        <taxon>Dikarya</taxon>
        <taxon>Basidiomycota</taxon>
        <taxon>Agaricomycotina</taxon>
        <taxon>Agaricomycetes</taxon>
        <taxon>Agaricomycetidae</taxon>
        <taxon>Boletales</taxon>
        <taxon>Suillineae</taxon>
        <taxon>Suillaceae</taxon>
        <taxon>Suillus</taxon>
    </lineage>
</organism>
<dbReference type="EMBL" id="KN835262">
    <property type="protein sequence ID" value="KIK41660.1"/>
    <property type="molecule type" value="Genomic_DNA"/>
</dbReference>
<evidence type="ECO:0000313" key="2">
    <source>
        <dbReference type="Proteomes" id="UP000054485"/>
    </source>
</evidence>
<dbReference type="InParanoid" id="A0A0C9ZUW9"/>
<dbReference type="AlphaFoldDB" id="A0A0C9ZUW9"/>
<accession>A0A0C9ZUW9</accession>
<protein>
    <submittedName>
        <fullName evidence="1">Unplaced genomic scaffold CY34scaffold_131, whole genome shotgun sequence</fullName>
    </submittedName>
</protein>
<reference evidence="1 2" key="1">
    <citation type="submission" date="2014-04" db="EMBL/GenBank/DDBJ databases">
        <authorList>
            <consortium name="DOE Joint Genome Institute"/>
            <person name="Kuo A."/>
            <person name="Ruytinx J."/>
            <person name="Rineau F."/>
            <person name="Colpaert J."/>
            <person name="Kohler A."/>
            <person name="Nagy L.G."/>
            <person name="Floudas D."/>
            <person name="Copeland A."/>
            <person name="Barry K.W."/>
            <person name="Cichocki N."/>
            <person name="Veneault-Fourrey C."/>
            <person name="LaButti K."/>
            <person name="Lindquist E.A."/>
            <person name="Lipzen A."/>
            <person name="Lundell T."/>
            <person name="Morin E."/>
            <person name="Murat C."/>
            <person name="Sun H."/>
            <person name="Tunlid A."/>
            <person name="Henrissat B."/>
            <person name="Grigoriev I.V."/>
            <person name="Hibbett D.S."/>
            <person name="Martin F."/>
            <person name="Nordberg H.P."/>
            <person name="Cantor M.N."/>
            <person name="Hua S.X."/>
        </authorList>
    </citation>
    <scope>NUCLEOTIDE SEQUENCE [LARGE SCALE GENOMIC DNA]</scope>
    <source>
        <strain evidence="1 2">UH-Slu-Lm8-n1</strain>
    </source>
</reference>